<evidence type="ECO:0000256" key="5">
    <source>
        <dbReference type="ARBA" id="ARBA00022679"/>
    </source>
</evidence>
<dbReference type="CDD" id="cd07035">
    <property type="entry name" value="TPP_PYR_POX_like"/>
    <property type="match status" value="1"/>
</dbReference>
<reference evidence="16 17" key="1">
    <citation type="submission" date="2016-10" db="EMBL/GenBank/DDBJ databases">
        <authorList>
            <person name="de Groot N.N."/>
        </authorList>
    </citation>
    <scope>NUCLEOTIDE SEQUENCE [LARGE SCALE GENOMIC DNA]</scope>
    <source>
        <strain evidence="16 17">DSM 8537</strain>
    </source>
</reference>
<dbReference type="FunFam" id="3.40.50.970:FF:000107">
    <property type="entry name" value="Sulfoacetaldehyde acetyltransferase Xsc"/>
    <property type="match status" value="1"/>
</dbReference>
<dbReference type="PANTHER" id="PTHR18968:SF13">
    <property type="entry name" value="ACETOLACTATE SYNTHASE CATALYTIC SUBUNIT, MITOCHONDRIAL"/>
    <property type="match status" value="1"/>
</dbReference>
<evidence type="ECO:0000259" key="13">
    <source>
        <dbReference type="Pfam" id="PF00205"/>
    </source>
</evidence>
<dbReference type="GO" id="GO:0009099">
    <property type="term" value="P:L-valine biosynthetic process"/>
    <property type="evidence" value="ECO:0007669"/>
    <property type="project" value="TreeGrafter"/>
</dbReference>
<protein>
    <recommendedName>
        <fullName evidence="10 11">Sulfoacetaldehyde acetyltransferase</fullName>
        <ecNumber evidence="4 11">2.3.3.15</ecNumber>
    </recommendedName>
</protein>
<keyword evidence="17" id="KW-1185">Reference proteome</keyword>
<dbReference type="Proteomes" id="UP000183635">
    <property type="component" value="Unassembled WGS sequence"/>
</dbReference>
<dbReference type="InterPro" id="IPR011766">
    <property type="entry name" value="TPP_enzyme_TPP-bd"/>
</dbReference>
<dbReference type="Gene3D" id="3.40.50.970">
    <property type="match status" value="2"/>
</dbReference>
<dbReference type="Gene3D" id="3.40.50.1220">
    <property type="entry name" value="TPP-binding domain"/>
    <property type="match status" value="1"/>
</dbReference>
<evidence type="ECO:0000259" key="14">
    <source>
        <dbReference type="Pfam" id="PF02775"/>
    </source>
</evidence>
<evidence type="ECO:0000313" key="16">
    <source>
        <dbReference type="EMBL" id="SFH99075.1"/>
    </source>
</evidence>
<feature type="non-terminal residue" evidence="16">
    <location>
        <position position="1"/>
    </location>
</feature>
<evidence type="ECO:0000256" key="4">
    <source>
        <dbReference type="ARBA" id="ARBA00012971"/>
    </source>
</evidence>
<dbReference type="EC" id="2.3.3.15" evidence="4 11"/>
<dbReference type="GO" id="GO:0009097">
    <property type="term" value="P:isoleucine biosynthetic process"/>
    <property type="evidence" value="ECO:0007669"/>
    <property type="project" value="TreeGrafter"/>
</dbReference>
<dbReference type="InterPro" id="IPR029035">
    <property type="entry name" value="DHS-like_NAD/FAD-binding_dom"/>
</dbReference>
<dbReference type="GO" id="GO:0050660">
    <property type="term" value="F:flavin adenine dinucleotide binding"/>
    <property type="evidence" value="ECO:0007669"/>
    <property type="project" value="TreeGrafter"/>
</dbReference>
<evidence type="ECO:0000256" key="2">
    <source>
        <dbReference type="ARBA" id="ARBA00001964"/>
    </source>
</evidence>
<evidence type="ECO:0000259" key="15">
    <source>
        <dbReference type="Pfam" id="PF02776"/>
    </source>
</evidence>
<evidence type="ECO:0000256" key="12">
    <source>
        <dbReference type="RuleBase" id="RU362132"/>
    </source>
</evidence>
<dbReference type="SUPFAM" id="SSF52518">
    <property type="entry name" value="Thiamin diphosphate-binding fold (THDP-binding)"/>
    <property type="match status" value="2"/>
</dbReference>
<comment type="cofactor">
    <cofactor evidence="1">
        <name>Mg(2+)</name>
        <dbReference type="ChEBI" id="CHEBI:18420"/>
    </cofactor>
</comment>
<dbReference type="InterPro" id="IPR000399">
    <property type="entry name" value="TPP-bd_CS"/>
</dbReference>
<dbReference type="NCBIfam" id="NF005713">
    <property type="entry name" value="PRK07525.1"/>
    <property type="match status" value="1"/>
</dbReference>
<dbReference type="AlphaFoldDB" id="A0A1I3EJC3"/>
<dbReference type="Pfam" id="PF02776">
    <property type="entry name" value="TPP_enzyme_N"/>
    <property type="match status" value="1"/>
</dbReference>
<feature type="domain" description="Thiamine pyrophosphate enzyme central" evidence="13">
    <location>
        <begin position="188"/>
        <end position="325"/>
    </location>
</feature>
<feature type="domain" description="Thiamine pyrophosphate enzyme N-terminal TPP-binding" evidence="15">
    <location>
        <begin position="4"/>
        <end position="120"/>
    </location>
</feature>
<evidence type="ECO:0000256" key="6">
    <source>
        <dbReference type="ARBA" id="ARBA00022723"/>
    </source>
</evidence>
<dbReference type="SUPFAM" id="SSF52467">
    <property type="entry name" value="DHS-like NAD/FAD-binding domain"/>
    <property type="match status" value="1"/>
</dbReference>
<dbReference type="GO" id="GO:0019529">
    <property type="term" value="P:taurine catabolic process"/>
    <property type="evidence" value="ECO:0007669"/>
    <property type="project" value="UniProtKB-UniRule"/>
</dbReference>
<sequence length="593" mass="63898">AMRMTTEEAFIKVLQLHGIEHAFGIIGSAMMPVSDLFPKAGITFWDTAHETNAGLMADGFTRSTGKMSMAIAQNGPGVTGFVTPVKTAYWNHTPLLLVTPQAANKTIGQGGFQEMEQMRMFADCVCYQEEVRDPSRIPEVLNRVIMQAWRNSAPAQMNIPRDMWTQVIDVDLPQVVRFERPAGGEQAVAEAAKLLSEAQFPVILSGAGVVLGGAIPDLAKLAERLDAPVASNYQHNDSFPGSHPLAVGPLGYNGSKAAMELIAKADVVLALGTRLNPFSTLPGYGIDYWPKEAKIIQVDINADRIGLTKKVTVGIQGDAGKVARAILAQLAPGAGDAGRQERRDLIATTKSRWAQELSSLDHEDDDPGTVWNEEARQRDAGLMSPRQAWRAIMQAVPADAIVSSDIGNNCAIGNAYPSFEAGRKYLAPGLFGPCGYGFPAILGAKIGNPDVPVIGFAGDGAFGISMNEMVSVGRKDWPAVTMVIFRNYQWGAEKRNTTLWYANNFVGTELDRGTTYAGIAKACGVEGVQVSSAEELTAALHDAVERQMKEGRTTFIEVLLNQELGEPFRRDAMKKPVPVAGVDKADMRPQQGA</sequence>
<keyword evidence="5 16" id="KW-0808">Transferase</keyword>
<keyword evidence="6" id="KW-0479">Metal-binding</keyword>
<evidence type="ECO:0000256" key="1">
    <source>
        <dbReference type="ARBA" id="ARBA00001946"/>
    </source>
</evidence>
<dbReference type="PANTHER" id="PTHR18968">
    <property type="entry name" value="THIAMINE PYROPHOSPHATE ENZYMES"/>
    <property type="match status" value="1"/>
</dbReference>
<gene>
    <name evidence="16" type="ORF">SAMN04488021_14929</name>
</gene>
<dbReference type="EMBL" id="FOPU01000049">
    <property type="protein sequence ID" value="SFH99075.1"/>
    <property type="molecule type" value="Genomic_DNA"/>
</dbReference>
<dbReference type="STRING" id="34004.SAMN04488021_14929"/>
<organism evidence="16 17">
    <name type="scientific">Paracoccus aminovorans</name>
    <dbReference type="NCBI Taxonomy" id="34004"/>
    <lineage>
        <taxon>Bacteria</taxon>
        <taxon>Pseudomonadati</taxon>
        <taxon>Pseudomonadota</taxon>
        <taxon>Alphaproteobacteria</taxon>
        <taxon>Rhodobacterales</taxon>
        <taxon>Paracoccaceae</taxon>
        <taxon>Paracoccus</taxon>
    </lineage>
</organism>
<dbReference type="GO" id="GO:0050487">
    <property type="term" value="F:sulfoacetaldehyde acetyltransferase activity"/>
    <property type="evidence" value="ECO:0007669"/>
    <property type="project" value="UniProtKB-UniRule"/>
</dbReference>
<evidence type="ECO:0000256" key="3">
    <source>
        <dbReference type="ARBA" id="ARBA00007812"/>
    </source>
</evidence>
<dbReference type="InterPro" id="IPR012001">
    <property type="entry name" value="Thiamin_PyroP_enz_TPP-bd_dom"/>
</dbReference>
<proteinExistence type="inferred from homology"/>
<keyword evidence="7" id="KW-0460">Magnesium</keyword>
<evidence type="ECO:0000256" key="8">
    <source>
        <dbReference type="ARBA" id="ARBA00023052"/>
    </source>
</evidence>
<dbReference type="InterPro" id="IPR012000">
    <property type="entry name" value="Thiamin_PyroP_enz_cen_dom"/>
</dbReference>
<dbReference type="InterPro" id="IPR017820">
    <property type="entry name" value="Sulphoacetald_Actrfrase"/>
</dbReference>
<dbReference type="Pfam" id="PF00205">
    <property type="entry name" value="TPP_enzyme_M"/>
    <property type="match status" value="1"/>
</dbReference>
<dbReference type="Pfam" id="PF02775">
    <property type="entry name" value="TPP_enzyme_C"/>
    <property type="match status" value="1"/>
</dbReference>
<dbReference type="PROSITE" id="PS00187">
    <property type="entry name" value="TPP_ENZYMES"/>
    <property type="match status" value="1"/>
</dbReference>
<feature type="domain" description="Thiamine pyrophosphate enzyme TPP-binding" evidence="14">
    <location>
        <begin position="405"/>
        <end position="558"/>
    </location>
</feature>
<name>A0A1I3EJC3_9RHOB</name>
<dbReference type="InterPro" id="IPR045229">
    <property type="entry name" value="TPP_enz"/>
</dbReference>
<dbReference type="GO" id="GO:0000287">
    <property type="term" value="F:magnesium ion binding"/>
    <property type="evidence" value="ECO:0007669"/>
    <property type="project" value="InterPro"/>
</dbReference>
<keyword evidence="9" id="KW-0012">Acyltransferase</keyword>
<evidence type="ECO:0000313" key="17">
    <source>
        <dbReference type="Proteomes" id="UP000183635"/>
    </source>
</evidence>
<dbReference type="NCBIfam" id="TIGR03457">
    <property type="entry name" value="sulphoacet_xsc"/>
    <property type="match status" value="1"/>
</dbReference>
<evidence type="ECO:0000256" key="7">
    <source>
        <dbReference type="ARBA" id="ARBA00022842"/>
    </source>
</evidence>
<keyword evidence="8 12" id="KW-0786">Thiamine pyrophosphate</keyword>
<evidence type="ECO:0000256" key="11">
    <source>
        <dbReference type="NCBIfam" id="TIGR03457"/>
    </source>
</evidence>
<dbReference type="GO" id="GO:0005948">
    <property type="term" value="C:acetolactate synthase complex"/>
    <property type="evidence" value="ECO:0007669"/>
    <property type="project" value="TreeGrafter"/>
</dbReference>
<dbReference type="InterPro" id="IPR029061">
    <property type="entry name" value="THDP-binding"/>
</dbReference>
<dbReference type="GO" id="GO:0003984">
    <property type="term" value="F:acetolactate synthase activity"/>
    <property type="evidence" value="ECO:0007669"/>
    <property type="project" value="TreeGrafter"/>
</dbReference>
<comment type="cofactor">
    <cofactor evidence="2">
        <name>thiamine diphosphate</name>
        <dbReference type="ChEBI" id="CHEBI:58937"/>
    </cofactor>
</comment>
<evidence type="ECO:0000256" key="9">
    <source>
        <dbReference type="ARBA" id="ARBA00023315"/>
    </source>
</evidence>
<dbReference type="GO" id="GO:0030976">
    <property type="term" value="F:thiamine pyrophosphate binding"/>
    <property type="evidence" value="ECO:0007669"/>
    <property type="project" value="InterPro"/>
</dbReference>
<evidence type="ECO:0000256" key="10">
    <source>
        <dbReference type="ARBA" id="ARBA00074574"/>
    </source>
</evidence>
<accession>A0A1I3EJC3</accession>
<comment type="similarity">
    <text evidence="3 12">Belongs to the TPP enzyme family.</text>
</comment>